<dbReference type="EMBL" id="CP042806">
    <property type="protein sequence ID" value="QEE27565.1"/>
    <property type="molecule type" value="Genomic_DNA"/>
</dbReference>
<keyword evidence="3" id="KW-0378">Hydrolase</keyword>
<dbReference type="GO" id="GO:0004065">
    <property type="term" value="F:arylsulfatase activity"/>
    <property type="evidence" value="ECO:0007669"/>
    <property type="project" value="TreeGrafter"/>
</dbReference>
<protein>
    <submittedName>
        <fullName evidence="7">Arylsulfatase</fullName>
    </submittedName>
</protein>
<reference evidence="7 8" key="1">
    <citation type="submission" date="2019-08" db="EMBL/GenBank/DDBJ databases">
        <title>Complete genome sequence of Terriglobus albidus strain ORNL.</title>
        <authorList>
            <person name="Podar M."/>
        </authorList>
    </citation>
    <scope>NUCLEOTIDE SEQUENCE [LARGE SCALE GENOMIC DNA]</scope>
    <source>
        <strain evidence="7 8">ORNL</strain>
    </source>
</reference>
<dbReference type="AlphaFoldDB" id="A0A5B9E8X4"/>
<dbReference type="OrthoDB" id="9762324at2"/>
<comment type="similarity">
    <text evidence="1">Belongs to the sulfatase family.</text>
</comment>
<dbReference type="PROSITE" id="PS00523">
    <property type="entry name" value="SULFATASE_1"/>
    <property type="match status" value="1"/>
</dbReference>
<keyword evidence="2" id="KW-0479">Metal-binding</keyword>
<dbReference type="Pfam" id="PF00884">
    <property type="entry name" value="Sulfatase"/>
    <property type="match status" value="1"/>
</dbReference>
<dbReference type="InterPro" id="IPR050738">
    <property type="entry name" value="Sulfatase"/>
</dbReference>
<dbReference type="Gene3D" id="3.40.720.10">
    <property type="entry name" value="Alkaline Phosphatase, subunit A"/>
    <property type="match status" value="1"/>
</dbReference>
<proteinExistence type="inferred from homology"/>
<gene>
    <name evidence="7" type="ORF">FTW19_05830</name>
</gene>
<dbReference type="CDD" id="cd16025">
    <property type="entry name" value="PAS_like"/>
    <property type="match status" value="1"/>
</dbReference>
<sequence length="572" mass="63760">MYFSKAKTLFWMTTCVGLGASATLIHAQPQRTPQTAAKKPNIVVIALDDVGFADLGCYGSEIATPSIDSIAKHGVRYTNFQTKAICSPTRAALLTGRNNQTVGMEDLPDQARPGAPPRSTGIIPANAEMLSEALRSAGYATFAVGKWHLTPRYQDGKPGNNSTMPLQRGFDLFYGYKMGWTDQYHPELFDGNSPVPDPYHPGYYLAEDLAEHAVSAMKKSQAEHPEKPMFLYLAFTFAHTPLQAPKEYIDHYKEIYQKGWDVIREERFARQKKMGIIPADVKLPPREAGDPSWNSLTDQQKRVYARFMATYAGYIEHGDAQIGKVLAYLKVAGIDKNTVVVLFSDNGAASESKTGSFHHAYLDQTSLADMDAHLDELGGPTTQPLYQRPWAYAGGTPFRRYKLWPYFGGTRTPMMIDYPGHIRDAGSFRGQMVDAIDVAPTLLQIAGTQFHKTVNGVEQIPVAGKSFLATITSAGAAAPRSVQFFEMRGNRAILSGDWRAVAMHKMNTPFDQDRWQLFNVKDDPTESTDLAQEYPKKLQEMKDLWQKEAEKYGDLPMKETQFSRGFADAFLD</sequence>
<evidence type="ECO:0000313" key="8">
    <source>
        <dbReference type="Proteomes" id="UP000321820"/>
    </source>
</evidence>
<dbReference type="GO" id="GO:0046872">
    <property type="term" value="F:metal ion binding"/>
    <property type="evidence" value="ECO:0007669"/>
    <property type="project" value="UniProtKB-KW"/>
</dbReference>
<keyword evidence="8" id="KW-1185">Reference proteome</keyword>
<evidence type="ECO:0000313" key="7">
    <source>
        <dbReference type="EMBL" id="QEE27565.1"/>
    </source>
</evidence>
<evidence type="ECO:0000256" key="5">
    <source>
        <dbReference type="SAM" id="SignalP"/>
    </source>
</evidence>
<evidence type="ECO:0000256" key="1">
    <source>
        <dbReference type="ARBA" id="ARBA00008779"/>
    </source>
</evidence>
<dbReference type="PANTHER" id="PTHR42693:SF33">
    <property type="entry name" value="ARYLSULFATASE"/>
    <property type="match status" value="1"/>
</dbReference>
<name>A0A5B9E8X4_9BACT</name>
<feature type="signal peptide" evidence="5">
    <location>
        <begin position="1"/>
        <end position="27"/>
    </location>
</feature>
<keyword evidence="4" id="KW-0106">Calcium</keyword>
<feature type="domain" description="Sulfatase N-terminal" evidence="6">
    <location>
        <begin position="40"/>
        <end position="447"/>
    </location>
</feature>
<organism evidence="7 8">
    <name type="scientific">Terriglobus albidus</name>
    <dbReference type="NCBI Taxonomy" id="1592106"/>
    <lineage>
        <taxon>Bacteria</taxon>
        <taxon>Pseudomonadati</taxon>
        <taxon>Acidobacteriota</taxon>
        <taxon>Terriglobia</taxon>
        <taxon>Terriglobales</taxon>
        <taxon>Acidobacteriaceae</taxon>
        <taxon>Terriglobus</taxon>
    </lineage>
</organism>
<feature type="chain" id="PRO_5023090892" evidence="5">
    <location>
        <begin position="28"/>
        <end position="572"/>
    </location>
</feature>
<dbReference type="PANTHER" id="PTHR42693">
    <property type="entry name" value="ARYLSULFATASE FAMILY MEMBER"/>
    <property type="match status" value="1"/>
</dbReference>
<dbReference type="KEGG" id="talb:FTW19_05830"/>
<dbReference type="InterPro" id="IPR024607">
    <property type="entry name" value="Sulfatase_CS"/>
</dbReference>
<dbReference type="SUPFAM" id="SSF53649">
    <property type="entry name" value="Alkaline phosphatase-like"/>
    <property type="match status" value="1"/>
</dbReference>
<keyword evidence="5" id="KW-0732">Signal</keyword>
<accession>A0A5B9E8X4</accession>
<evidence type="ECO:0000256" key="3">
    <source>
        <dbReference type="ARBA" id="ARBA00022801"/>
    </source>
</evidence>
<dbReference type="PROSITE" id="PS00149">
    <property type="entry name" value="SULFATASE_2"/>
    <property type="match status" value="1"/>
</dbReference>
<evidence type="ECO:0000256" key="4">
    <source>
        <dbReference type="ARBA" id="ARBA00022837"/>
    </source>
</evidence>
<dbReference type="Proteomes" id="UP000321820">
    <property type="component" value="Chromosome"/>
</dbReference>
<dbReference type="Gene3D" id="3.30.1120.10">
    <property type="match status" value="1"/>
</dbReference>
<evidence type="ECO:0000256" key="2">
    <source>
        <dbReference type="ARBA" id="ARBA00022723"/>
    </source>
</evidence>
<dbReference type="InterPro" id="IPR000917">
    <property type="entry name" value="Sulfatase_N"/>
</dbReference>
<dbReference type="InterPro" id="IPR017850">
    <property type="entry name" value="Alkaline_phosphatase_core_sf"/>
</dbReference>
<evidence type="ECO:0000259" key="6">
    <source>
        <dbReference type="Pfam" id="PF00884"/>
    </source>
</evidence>